<feature type="coiled-coil region" evidence="1">
    <location>
        <begin position="74"/>
        <end position="105"/>
    </location>
</feature>
<dbReference type="EMBL" id="LN853004">
    <property type="protein sequence ID" value="CRY94731.1"/>
    <property type="molecule type" value="Genomic_DNA"/>
</dbReference>
<sequence length="211" mass="23912">MIPAKPAAQRAGTGTQTTETMKRLYHTLRILLPAMVLPMLPATLHAQQAAAEAEPVSNPMPAAPRYGYCSHRQLLEGMAEYAQATAQLKSLREKYEREARHNEEDFRRRFQEYLQGQKDFPKAILLKRQSDLERSMEEGLAFREQADSLLEKAEYDLLTPLKNRIDATIIAVGKERGYECVVNTDAGGFPYLNPTLSEDITDFVRQKLKGQ</sequence>
<dbReference type="InterPro" id="IPR024930">
    <property type="entry name" value="Skp_dom_sf"/>
</dbReference>
<evidence type="ECO:0000256" key="1">
    <source>
        <dbReference type="SAM" id="Coils"/>
    </source>
</evidence>
<dbReference type="SUPFAM" id="SSF111384">
    <property type="entry name" value="OmpH-like"/>
    <property type="match status" value="1"/>
</dbReference>
<dbReference type="Gene3D" id="3.30.910.20">
    <property type="entry name" value="Skp domain"/>
    <property type="match status" value="1"/>
</dbReference>
<dbReference type="AlphaFoldDB" id="A0A0H5PYD3"/>
<evidence type="ECO:0000313" key="2">
    <source>
        <dbReference type="EMBL" id="CRY94731.1"/>
    </source>
</evidence>
<dbReference type="SMART" id="SM00935">
    <property type="entry name" value="OmpH"/>
    <property type="match status" value="1"/>
</dbReference>
<keyword evidence="1" id="KW-0175">Coiled coil</keyword>
<organism evidence="2">
    <name type="scientific">uncultured prokaryote</name>
    <dbReference type="NCBI Taxonomy" id="198431"/>
    <lineage>
        <taxon>unclassified sequences</taxon>
        <taxon>environmental samples</taxon>
    </lineage>
</organism>
<proteinExistence type="predicted"/>
<evidence type="ECO:0008006" key="3">
    <source>
        <dbReference type="Google" id="ProtNLM"/>
    </source>
</evidence>
<name>A0A0H5PYD3_9ZZZZ</name>
<protein>
    <recommendedName>
        <fullName evidence="3">Outer membrane protein</fullName>
    </recommendedName>
</protein>
<reference evidence="2" key="2">
    <citation type="submission" date="2015-07" db="EMBL/GenBank/DDBJ databases">
        <title>Plasmids, circular viruses and viroids from rat gut.</title>
        <authorList>
            <person name="Jorgensen T.J."/>
            <person name="Hansen M.A."/>
            <person name="Xu Z."/>
            <person name="Tabak M.A."/>
            <person name="Sorensen S.J."/>
            <person name="Hansen L.H."/>
        </authorList>
    </citation>
    <scope>NUCLEOTIDE SEQUENCE</scope>
    <source>
        <strain evidence="2">RGRH0336</strain>
    </source>
</reference>
<dbReference type="InterPro" id="IPR005632">
    <property type="entry name" value="Chaperone_Skp"/>
</dbReference>
<dbReference type="GO" id="GO:0051082">
    <property type="term" value="F:unfolded protein binding"/>
    <property type="evidence" value="ECO:0007669"/>
    <property type="project" value="InterPro"/>
</dbReference>
<accession>A0A0H5PYD3</accession>
<dbReference type="Pfam" id="PF03938">
    <property type="entry name" value="OmpH"/>
    <property type="match status" value="1"/>
</dbReference>
<reference evidence="2" key="1">
    <citation type="submission" date="2015-06" db="EMBL/GenBank/DDBJ databases">
        <authorList>
            <person name="Joergensen T."/>
        </authorList>
    </citation>
    <scope>NUCLEOTIDE SEQUENCE</scope>
    <source>
        <strain evidence="2">RGRH0336</strain>
    </source>
</reference>